<dbReference type="AlphaFoldDB" id="A0A1A0QL49"/>
<comment type="caution">
    <text evidence="1">The sequence shown here is derived from an EMBL/GenBank/DDBJ whole genome shotgun (WGS) entry which is preliminary data.</text>
</comment>
<gene>
    <name evidence="1" type="ORF">A5792_06910</name>
</gene>
<evidence type="ECO:0000313" key="1">
    <source>
        <dbReference type="EMBL" id="OBB22229.1"/>
    </source>
</evidence>
<reference evidence="2" key="1">
    <citation type="submission" date="2016-06" db="EMBL/GenBank/DDBJ databases">
        <authorList>
            <person name="Sutton G."/>
            <person name="Brinkac L."/>
            <person name="Sanka R."/>
            <person name="Adams M."/>
            <person name="Lau E."/>
            <person name="Mehaffy C."/>
            <person name="Tameris M."/>
            <person name="Hatherill M."/>
            <person name="Hanekom W."/>
            <person name="Mahomed H."/>
            <person name="Mcshane H."/>
        </authorList>
    </citation>
    <scope>NUCLEOTIDE SEQUENCE [LARGE SCALE GENOMIC DNA]</scope>
    <source>
        <strain evidence="2">852002-51209_SCH5440388</strain>
    </source>
</reference>
<name>A0A1A0QL49_MYCPR</name>
<evidence type="ECO:0000313" key="2">
    <source>
        <dbReference type="Proteomes" id="UP000093902"/>
    </source>
</evidence>
<accession>A0A1A0QL49</accession>
<protein>
    <submittedName>
        <fullName evidence="1">Uncharacterized protein</fullName>
    </submittedName>
</protein>
<dbReference type="EMBL" id="LZSO01000050">
    <property type="protein sequence ID" value="OBB22229.1"/>
    <property type="molecule type" value="Genomic_DNA"/>
</dbReference>
<proteinExistence type="predicted"/>
<dbReference type="Proteomes" id="UP000093902">
    <property type="component" value="Unassembled WGS sequence"/>
</dbReference>
<sequence length="91" mass="9886">MRSDIGFERSGKVFSKPAERVGEVGQSVPESQVFSDFEESVLGVADSCQRGFARIGYRLSSLRCDIGGLAELILRPPHAHNIAEEPILGLV</sequence>
<organism evidence="1 2">
    <name type="scientific">Mycolicibacterium peregrinum</name>
    <name type="common">Mycobacterium peregrinum</name>
    <dbReference type="NCBI Taxonomy" id="43304"/>
    <lineage>
        <taxon>Bacteria</taxon>
        <taxon>Bacillati</taxon>
        <taxon>Actinomycetota</taxon>
        <taxon>Actinomycetes</taxon>
        <taxon>Mycobacteriales</taxon>
        <taxon>Mycobacteriaceae</taxon>
        <taxon>Mycolicibacterium</taxon>
    </lineage>
</organism>